<feature type="transmembrane region" description="Helical" evidence="9">
    <location>
        <begin position="49"/>
        <end position="68"/>
    </location>
</feature>
<evidence type="ECO:0000256" key="1">
    <source>
        <dbReference type="ARBA" id="ARBA00004429"/>
    </source>
</evidence>
<dbReference type="InterPro" id="IPR047817">
    <property type="entry name" value="ABC2_TM_bact-type"/>
</dbReference>
<evidence type="ECO:0000256" key="6">
    <source>
        <dbReference type="ARBA" id="ARBA00022692"/>
    </source>
</evidence>
<dbReference type="RefSeq" id="WP_278059048.1">
    <property type="nucleotide sequence ID" value="NZ_CP121247.1"/>
</dbReference>
<evidence type="ECO:0000256" key="8">
    <source>
        <dbReference type="ARBA" id="ARBA00023136"/>
    </source>
</evidence>
<evidence type="ECO:0000256" key="5">
    <source>
        <dbReference type="ARBA" id="ARBA00022519"/>
    </source>
</evidence>
<gene>
    <name evidence="11" type="ORF">J2S49_001300</name>
</gene>
<keyword evidence="5" id="KW-0997">Cell inner membrane</keyword>
<dbReference type="Pfam" id="PF01061">
    <property type="entry name" value="ABC2_membrane"/>
    <property type="match status" value="1"/>
</dbReference>
<keyword evidence="8 9" id="KW-0472">Membrane</keyword>
<evidence type="ECO:0000256" key="3">
    <source>
        <dbReference type="ARBA" id="ARBA00022448"/>
    </source>
</evidence>
<dbReference type="InterPro" id="IPR013525">
    <property type="entry name" value="ABC2_TM"/>
</dbReference>
<evidence type="ECO:0000313" key="11">
    <source>
        <dbReference type="EMBL" id="MDP9801224.1"/>
    </source>
</evidence>
<comment type="similarity">
    <text evidence="2 9">Belongs to the ABC-2 integral membrane protein family.</text>
</comment>
<dbReference type="PANTHER" id="PTHR30413">
    <property type="entry name" value="INNER MEMBRANE TRANSPORT PERMEASE"/>
    <property type="match status" value="1"/>
</dbReference>
<feature type="domain" description="ABC transmembrane type-2" evidence="10">
    <location>
        <begin position="16"/>
        <end position="240"/>
    </location>
</feature>
<evidence type="ECO:0000259" key="10">
    <source>
        <dbReference type="PROSITE" id="PS51012"/>
    </source>
</evidence>
<keyword evidence="12" id="KW-1185">Reference proteome</keyword>
<accession>A0ABT9NBX2</accession>
<dbReference type="PROSITE" id="PS51012">
    <property type="entry name" value="ABC_TM2"/>
    <property type="match status" value="1"/>
</dbReference>
<sequence>MESNARAYGTIKDTFLGQAWLIVDPFLQAAVYYFIFAVVLGFSRGHSNFVGYLVVGIISFTLLSKNLDSAASVMGAGRDLVRTFHFPKFSLVAAYTLRTYIDFLPTLVAMLFFVILMPPHSYPTLNWLYIPLIYLLVAPFCVGMASIVATLTTLIPDIRFIIGLISRFWFYASGIFWTIEQFAGQPTLQDVMLLNPGWVYLNLLRDVIVYNNTPALDQFIYLGICSLGMFAIGFFVMWRNEEKMSKAMSR</sequence>
<comment type="subcellular location">
    <subcellularLocation>
        <location evidence="1">Cell inner membrane</location>
        <topology evidence="1">Multi-pass membrane protein</topology>
    </subcellularLocation>
    <subcellularLocation>
        <location evidence="9">Cell membrane</location>
        <topology evidence="9">Multi-pass membrane protein</topology>
    </subcellularLocation>
</comment>
<comment type="caution">
    <text evidence="11">The sequence shown here is derived from an EMBL/GenBank/DDBJ whole genome shotgun (WGS) entry which is preliminary data.</text>
</comment>
<dbReference type="EMBL" id="JAUSQW010000001">
    <property type="protein sequence ID" value="MDP9801224.1"/>
    <property type="molecule type" value="Genomic_DNA"/>
</dbReference>
<feature type="transmembrane region" description="Helical" evidence="9">
    <location>
        <begin position="89"/>
        <end position="116"/>
    </location>
</feature>
<keyword evidence="4 9" id="KW-1003">Cell membrane</keyword>
<feature type="transmembrane region" description="Helical" evidence="9">
    <location>
        <begin position="21"/>
        <end position="43"/>
    </location>
</feature>
<feature type="transmembrane region" description="Helical" evidence="9">
    <location>
        <begin position="128"/>
        <end position="151"/>
    </location>
</feature>
<keyword evidence="3 9" id="KW-0813">Transport</keyword>
<evidence type="ECO:0000256" key="4">
    <source>
        <dbReference type="ARBA" id="ARBA00022475"/>
    </source>
</evidence>
<evidence type="ECO:0000256" key="9">
    <source>
        <dbReference type="RuleBase" id="RU361157"/>
    </source>
</evidence>
<dbReference type="Proteomes" id="UP001235966">
    <property type="component" value="Unassembled WGS sequence"/>
</dbReference>
<organism evidence="11 12">
    <name type="scientific">Arcanobacterium wilhelmae</name>
    <dbReference type="NCBI Taxonomy" id="1803177"/>
    <lineage>
        <taxon>Bacteria</taxon>
        <taxon>Bacillati</taxon>
        <taxon>Actinomycetota</taxon>
        <taxon>Actinomycetes</taxon>
        <taxon>Actinomycetales</taxon>
        <taxon>Actinomycetaceae</taxon>
        <taxon>Arcanobacterium</taxon>
    </lineage>
</organism>
<keyword evidence="6 9" id="KW-0812">Transmembrane</keyword>
<name>A0ABT9NBX2_9ACTO</name>
<feature type="transmembrane region" description="Helical" evidence="9">
    <location>
        <begin position="219"/>
        <end position="238"/>
    </location>
</feature>
<evidence type="ECO:0000256" key="7">
    <source>
        <dbReference type="ARBA" id="ARBA00022989"/>
    </source>
</evidence>
<dbReference type="PANTHER" id="PTHR30413:SF8">
    <property type="entry name" value="TRANSPORT PERMEASE PROTEIN"/>
    <property type="match status" value="1"/>
</dbReference>
<proteinExistence type="inferred from homology"/>
<evidence type="ECO:0000313" key="12">
    <source>
        <dbReference type="Proteomes" id="UP001235966"/>
    </source>
</evidence>
<keyword evidence="7 9" id="KW-1133">Transmembrane helix</keyword>
<reference evidence="11 12" key="1">
    <citation type="submission" date="2023-07" db="EMBL/GenBank/DDBJ databases">
        <title>Sequencing the genomes of 1000 actinobacteria strains.</title>
        <authorList>
            <person name="Klenk H.-P."/>
        </authorList>
    </citation>
    <scope>NUCLEOTIDE SEQUENCE [LARGE SCALE GENOMIC DNA]</scope>
    <source>
        <strain evidence="11 12">DSM 102162</strain>
    </source>
</reference>
<protein>
    <recommendedName>
        <fullName evidence="9">Transport permease protein</fullName>
    </recommendedName>
</protein>
<feature type="transmembrane region" description="Helical" evidence="9">
    <location>
        <begin position="158"/>
        <end position="179"/>
    </location>
</feature>
<evidence type="ECO:0000256" key="2">
    <source>
        <dbReference type="ARBA" id="ARBA00007783"/>
    </source>
</evidence>